<gene>
    <name evidence="3" type="ORF">EJ04DRAFT_479071</name>
</gene>
<feature type="transmembrane region" description="Helical" evidence="2">
    <location>
        <begin position="632"/>
        <end position="652"/>
    </location>
</feature>
<feature type="transmembrane region" description="Helical" evidence="2">
    <location>
        <begin position="100"/>
        <end position="119"/>
    </location>
</feature>
<feature type="region of interest" description="Disordered" evidence="1">
    <location>
        <begin position="1"/>
        <end position="55"/>
    </location>
</feature>
<evidence type="ECO:0000256" key="1">
    <source>
        <dbReference type="SAM" id="MobiDB-lite"/>
    </source>
</evidence>
<feature type="transmembrane region" description="Helical" evidence="2">
    <location>
        <begin position="131"/>
        <end position="154"/>
    </location>
</feature>
<keyword evidence="4" id="KW-1185">Reference proteome</keyword>
<reference evidence="3" key="1">
    <citation type="journal article" date="2020" name="Stud. Mycol.">
        <title>101 Dothideomycetes genomes: a test case for predicting lifestyles and emergence of pathogens.</title>
        <authorList>
            <person name="Haridas S."/>
            <person name="Albert R."/>
            <person name="Binder M."/>
            <person name="Bloem J."/>
            <person name="Labutti K."/>
            <person name="Salamov A."/>
            <person name="Andreopoulos B."/>
            <person name="Baker S."/>
            <person name="Barry K."/>
            <person name="Bills G."/>
            <person name="Bluhm B."/>
            <person name="Cannon C."/>
            <person name="Castanera R."/>
            <person name="Culley D."/>
            <person name="Daum C."/>
            <person name="Ezra D."/>
            <person name="Gonzalez J."/>
            <person name="Henrissat B."/>
            <person name="Kuo A."/>
            <person name="Liang C."/>
            <person name="Lipzen A."/>
            <person name="Lutzoni F."/>
            <person name="Magnuson J."/>
            <person name="Mondo S."/>
            <person name="Nolan M."/>
            <person name="Ohm R."/>
            <person name="Pangilinan J."/>
            <person name="Park H.-J."/>
            <person name="Ramirez L."/>
            <person name="Alfaro M."/>
            <person name="Sun H."/>
            <person name="Tritt A."/>
            <person name="Yoshinaga Y."/>
            <person name="Zwiers L.-H."/>
            <person name="Turgeon B."/>
            <person name="Goodwin S."/>
            <person name="Spatafora J."/>
            <person name="Crous P."/>
            <person name="Grigoriev I."/>
        </authorList>
    </citation>
    <scope>NUCLEOTIDE SEQUENCE</scope>
    <source>
        <strain evidence="3">CBS 125425</strain>
    </source>
</reference>
<accession>A0A9P4QLZ4</accession>
<dbReference type="Proteomes" id="UP000799444">
    <property type="component" value="Unassembled WGS sequence"/>
</dbReference>
<evidence type="ECO:0000256" key="2">
    <source>
        <dbReference type="SAM" id="Phobius"/>
    </source>
</evidence>
<keyword evidence="2" id="KW-0472">Membrane</keyword>
<dbReference type="AlphaFoldDB" id="A0A9P4QLZ4"/>
<protein>
    <submittedName>
        <fullName evidence="3">Uncharacterized protein</fullName>
    </submittedName>
</protein>
<proteinExistence type="predicted"/>
<feature type="transmembrane region" description="Helical" evidence="2">
    <location>
        <begin position="166"/>
        <end position="185"/>
    </location>
</feature>
<organism evidence="3 4">
    <name type="scientific">Polyplosphaeria fusca</name>
    <dbReference type="NCBI Taxonomy" id="682080"/>
    <lineage>
        <taxon>Eukaryota</taxon>
        <taxon>Fungi</taxon>
        <taxon>Dikarya</taxon>
        <taxon>Ascomycota</taxon>
        <taxon>Pezizomycotina</taxon>
        <taxon>Dothideomycetes</taxon>
        <taxon>Pleosporomycetidae</taxon>
        <taxon>Pleosporales</taxon>
        <taxon>Tetraplosphaeriaceae</taxon>
        <taxon>Polyplosphaeria</taxon>
    </lineage>
</organism>
<evidence type="ECO:0000313" key="4">
    <source>
        <dbReference type="Proteomes" id="UP000799444"/>
    </source>
</evidence>
<name>A0A9P4QLZ4_9PLEO</name>
<keyword evidence="2" id="KW-1133">Transmembrane helix</keyword>
<comment type="caution">
    <text evidence="3">The sequence shown here is derived from an EMBL/GenBank/DDBJ whole genome shotgun (WGS) entry which is preliminary data.</text>
</comment>
<feature type="compositionally biased region" description="Basic and acidic residues" evidence="1">
    <location>
        <begin position="37"/>
        <end position="46"/>
    </location>
</feature>
<sequence>MDDGSSLRSRPRPHVEANANPTFHDDGIDQHQATSRLVEHQREGGEAKTTSSAQEFTGYDDQDIRALGRNSVHSEQEGESEPSTTTFWRGLPSYALTSEILGIIISVCFLALGICVAQLEGKPESLWSRRVIQATLIAPSIWPILFSGVLATAIRALADWQIERGISLLALEQLLGSLTMASSVITMCRWSIIRMSSAALILLWAFNPLGSQASLRIAYLQPRTGTSQGLVEFFNPNLTDVAMLSSFNMATPTSHMPAVIPALYTSTLHDLISALQYVDLTNETAKKLVADLGGENSVGVQTATDNWGNVRIPNLKYLSNYHPDDPHAWIDTPWDTQVLNYSSLVGDRIDGVDRAFTGNTTFTILSSYQDFNCSPWFRLNSTVPGNGTIPNYSEADWWLTNNTIRNLTQSLTDEFDNVRPILINIMWSKWGEGDKQIVFGQQNLRGNLLSMTKCSPRTTYVEAKVECISRGTLGKAICGVNAVRETPNPPLDPNVSMFDLALYLPARSDSFALYLLDGKSFGQASSVLEYYLSDPLTGLTTPKTGNTRWTDPSRGAPVDLSLLDIAIFERRFSILCNTLWKLSWLRQTTMGGSMSYVFEDLLVSDNLHMIWNTSSQVTFPLPSTYRISKSWLAVYFIAVAAMFFAAIFALVVRSFCCAPPILGYVSSLIRDSTYFEDSGIYKSSTENGPDKTRRLRGLKVMVADVGSNTDGVGKIAFAPMGIGERIKKNHSYM</sequence>
<dbReference type="OrthoDB" id="3726939at2759"/>
<evidence type="ECO:0000313" key="3">
    <source>
        <dbReference type="EMBL" id="KAF2727384.1"/>
    </source>
</evidence>
<keyword evidence="2" id="KW-0812">Transmembrane</keyword>
<dbReference type="EMBL" id="ML996335">
    <property type="protein sequence ID" value="KAF2727384.1"/>
    <property type="molecule type" value="Genomic_DNA"/>
</dbReference>